<protein>
    <recommendedName>
        <fullName evidence="1">AAA+ ATPase domain-containing protein</fullName>
    </recommendedName>
</protein>
<dbReference type="PANTHER" id="PTHR32182">
    <property type="entry name" value="DNA REPLICATION AND REPAIR PROTEIN RECF"/>
    <property type="match status" value="1"/>
</dbReference>
<gene>
    <name evidence="2" type="ORF">E5Q53_03580</name>
</gene>
<name>A0AAE6MNM9_HAEPH</name>
<dbReference type="RefSeq" id="WP_005706471.1">
    <property type="nucleotide sequence ID" value="NZ_CP038817.1"/>
</dbReference>
<dbReference type="SMART" id="SM00382">
    <property type="entry name" value="AAA"/>
    <property type="match status" value="1"/>
</dbReference>
<proteinExistence type="predicted"/>
<dbReference type="AlphaFoldDB" id="A0AAE6MNM9"/>
<dbReference type="GO" id="GO:0000731">
    <property type="term" value="P:DNA synthesis involved in DNA repair"/>
    <property type="evidence" value="ECO:0007669"/>
    <property type="project" value="TreeGrafter"/>
</dbReference>
<sequence>MKNKDILELYKNWDGETLPPYKLMELVSQNPFSLLDIQIVNYKAFSDKVSVKFEDNKKPILFVGVNASGKTTIADAIATSLSKINSAIYNKNTDSGDVIEERDINKKNDPYQPALIELNLGYAKTKLTEVIVARSPNGSPKTIYSTLIQAKKLGTLYSYILAKDNLDLPLYLFYGVERSSLKTKDKFDKADFISKVERLNAIPQKLKSTLNFNDFLLWFKYLDDANNQDLVNALESVKSELANIEGKVNELDSYDNDILTGLNAANELLEKMNSIASIYSKLENLKNNNEVDTERGKQLQKIKEIIITFIPNIIDIKIDRNLSYPFIVKKQDGSQFPLSELSQGEKSIISLVGDLVRRMLILNPHKENPLDTPAIVIIDELELHLHPQWQEEVISKLERTFKNTKFILTTHTPTIVSSIINENLYLIKDNQIIAGKHLDFGTYGAEYASIYTLLYNINLRSNNEIKEKLERYLSLVNENQYTSEEAIMLRKELEKNFKGNEPSLEEAKLIIENKEWEKSLYEESQ</sequence>
<dbReference type="GO" id="GO:0006302">
    <property type="term" value="P:double-strand break repair"/>
    <property type="evidence" value="ECO:0007669"/>
    <property type="project" value="TreeGrafter"/>
</dbReference>
<dbReference type="SUPFAM" id="SSF52540">
    <property type="entry name" value="P-loop containing nucleoside triphosphate hydrolases"/>
    <property type="match status" value="1"/>
</dbReference>
<evidence type="ECO:0000313" key="2">
    <source>
        <dbReference type="EMBL" id="QEN10607.1"/>
    </source>
</evidence>
<dbReference type="InterPro" id="IPR003593">
    <property type="entry name" value="AAA+_ATPase"/>
</dbReference>
<dbReference type="PANTHER" id="PTHR32182:SF23">
    <property type="entry name" value="ATP BINDING PROTEIN"/>
    <property type="match status" value="1"/>
</dbReference>
<dbReference type="Gene3D" id="3.40.50.300">
    <property type="entry name" value="P-loop containing nucleotide triphosphate hydrolases"/>
    <property type="match status" value="1"/>
</dbReference>
<reference evidence="2 3" key="1">
    <citation type="submission" date="2019-04" db="EMBL/GenBank/DDBJ databases">
        <title>Complete Genome and Methylome Analysis of Haemophilus haemolyticus NEB129.</title>
        <authorList>
            <person name="Fomenkov A."/>
            <person name="Roberts R.J."/>
            <person name="Anton B.P."/>
            <person name="Vincze T."/>
        </authorList>
    </citation>
    <scope>NUCLEOTIDE SEQUENCE [LARGE SCALE GENOMIC DNA]</scope>
    <source>
        <strain evidence="2 3">NEB129</strain>
    </source>
</reference>
<evidence type="ECO:0000259" key="1">
    <source>
        <dbReference type="SMART" id="SM00382"/>
    </source>
</evidence>
<dbReference type="Pfam" id="PF13175">
    <property type="entry name" value="AAA_15"/>
    <property type="match status" value="1"/>
</dbReference>
<evidence type="ECO:0000313" key="3">
    <source>
        <dbReference type="Proteomes" id="UP000323974"/>
    </source>
</evidence>
<dbReference type="GeneID" id="78224175"/>
<feature type="domain" description="AAA+ ATPase" evidence="1">
    <location>
        <begin position="56"/>
        <end position="438"/>
    </location>
</feature>
<dbReference type="KEGG" id="hpaa:E5Q53_03580"/>
<dbReference type="InterPro" id="IPR041685">
    <property type="entry name" value="AAA_GajA/Old/RecF-like"/>
</dbReference>
<organism evidence="2 3">
    <name type="scientific">Haemophilus parahaemolyticus</name>
    <dbReference type="NCBI Taxonomy" id="735"/>
    <lineage>
        <taxon>Bacteria</taxon>
        <taxon>Pseudomonadati</taxon>
        <taxon>Pseudomonadota</taxon>
        <taxon>Gammaproteobacteria</taxon>
        <taxon>Pasteurellales</taxon>
        <taxon>Pasteurellaceae</taxon>
        <taxon>Haemophilus</taxon>
    </lineage>
</organism>
<dbReference type="InterPro" id="IPR027417">
    <property type="entry name" value="P-loop_NTPase"/>
</dbReference>
<dbReference type="Proteomes" id="UP000323974">
    <property type="component" value="Chromosome"/>
</dbReference>
<dbReference type="EMBL" id="CP038817">
    <property type="protein sequence ID" value="QEN10607.1"/>
    <property type="molecule type" value="Genomic_DNA"/>
</dbReference>
<accession>A0AAE6MNM9</accession>